<gene>
    <name evidence="2" type="ORF">PUN28_011488</name>
</gene>
<name>A0AAW2FJT2_9HYME</name>
<evidence type="ECO:0000313" key="2">
    <source>
        <dbReference type="EMBL" id="KAL0114207.1"/>
    </source>
</evidence>
<organism evidence="2 3">
    <name type="scientific">Cardiocondyla obscurior</name>
    <dbReference type="NCBI Taxonomy" id="286306"/>
    <lineage>
        <taxon>Eukaryota</taxon>
        <taxon>Metazoa</taxon>
        <taxon>Ecdysozoa</taxon>
        <taxon>Arthropoda</taxon>
        <taxon>Hexapoda</taxon>
        <taxon>Insecta</taxon>
        <taxon>Pterygota</taxon>
        <taxon>Neoptera</taxon>
        <taxon>Endopterygota</taxon>
        <taxon>Hymenoptera</taxon>
        <taxon>Apocrita</taxon>
        <taxon>Aculeata</taxon>
        <taxon>Formicoidea</taxon>
        <taxon>Formicidae</taxon>
        <taxon>Myrmicinae</taxon>
        <taxon>Cardiocondyla</taxon>
    </lineage>
</organism>
<accession>A0AAW2FJT2</accession>
<reference evidence="2 3" key="1">
    <citation type="submission" date="2023-03" db="EMBL/GenBank/DDBJ databases">
        <title>High recombination rates correlate with genetic variation in Cardiocondyla obscurior ants.</title>
        <authorList>
            <person name="Errbii M."/>
        </authorList>
    </citation>
    <scope>NUCLEOTIDE SEQUENCE [LARGE SCALE GENOMIC DNA]</scope>
    <source>
        <strain evidence="2">Alpha-2009</strain>
        <tissue evidence="2">Whole body</tissue>
    </source>
</reference>
<dbReference type="EMBL" id="JADYXP020000011">
    <property type="protein sequence ID" value="KAL0114207.1"/>
    <property type="molecule type" value="Genomic_DNA"/>
</dbReference>
<proteinExistence type="predicted"/>
<sequence length="324" mass="38336">MKRRNICENVKKSRILSSTPNKSKYYESSLLMSEFTSESSENRSNKDLPIEYKRKTTQKKKTKDKDLKSSTNDSKSEENTKLKHVDNNLNKKRKYQFRKEYAAKKKKVLLNQNTDSSWRTEFEKLTSANSSPKSVSNNDNQKKLFDSSVPSTSHLQLPKKSVRFHFRINLPPITLNKKKNKFRPQHVNLEQNVGKFFNKIIRATFKFIPTVEEYYKNLYKQVKEDITKSLWETKHTSRKTDFKNPSKNKLYTTEGPSKEFKDNKRKVKNIKKGTERCTSTQNCDVYDRREEFDKEFETGGKNDGKMTYKEFVLRQKQLKNLPKC</sequence>
<feature type="compositionally biased region" description="Polar residues" evidence="1">
    <location>
        <begin position="126"/>
        <end position="139"/>
    </location>
</feature>
<feature type="compositionally biased region" description="Polar residues" evidence="1">
    <location>
        <begin position="245"/>
        <end position="255"/>
    </location>
</feature>
<keyword evidence="3" id="KW-1185">Reference proteome</keyword>
<comment type="caution">
    <text evidence="2">The sequence shown here is derived from an EMBL/GenBank/DDBJ whole genome shotgun (WGS) entry which is preliminary data.</text>
</comment>
<feature type="region of interest" description="Disordered" evidence="1">
    <location>
        <begin position="33"/>
        <end position="93"/>
    </location>
</feature>
<evidence type="ECO:0000313" key="3">
    <source>
        <dbReference type="Proteomes" id="UP001430953"/>
    </source>
</evidence>
<dbReference type="AlphaFoldDB" id="A0AAW2FJT2"/>
<feature type="compositionally biased region" description="Basic and acidic residues" evidence="1">
    <location>
        <begin position="235"/>
        <end position="244"/>
    </location>
</feature>
<feature type="compositionally biased region" description="Basic and acidic residues" evidence="1">
    <location>
        <begin position="63"/>
        <end position="86"/>
    </location>
</feature>
<feature type="region of interest" description="Disordered" evidence="1">
    <location>
        <begin position="126"/>
        <end position="153"/>
    </location>
</feature>
<feature type="compositionally biased region" description="Basic and acidic residues" evidence="1">
    <location>
        <begin position="40"/>
        <end position="54"/>
    </location>
</feature>
<protein>
    <submittedName>
        <fullName evidence="2">Uncharacterized protein</fullName>
    </submittedName>
</protein>
<dbReference type="Proteomes" id="UP001430953">
    <property type="component" value="Unassembled WGS sequence"/>
</dbReference>
<feature type="region of interest" description="Disordered" evidence="1">
    <location>
        <begin position="235"/>
        <end position="259"/>
    </location>
</feature>
<evidence type="ECO:0000256" key="1">
    <source>
        <dbReference type="SAM" id="MobiDB-lite"/>
    </source>
</evidence>